<protein>
    <submittedName>
        <fullName evidence="1">Uncharacterized protein</fullName>
    </submittedName>
</protein>
<dbReference type="AlphaFoldDB" id="G9Y5Q8"/>
<reference evidence="1 2" key="1">
    <citation type="submission" date="2011-08" db="EMBL/GenBank/DDBJ databases">
        <authorList>
            <person name="Weinstock G."/>
            <person name="Sodergren E."/>
            <person name="Clifton S."/>
            <person name="Fulton L."/>
            <person name="Fulton B."/>
            <person name="Courtney L."/>
            <person name="Fronick C."/>
            <person name="Harrison M."/>
            <person name="Strong C."/>
            <person name="Farmer C."/>
            <person name="Delahaunty K."/>
            <person name="Markovic C."/>
            <person name="Hall O."/>
            <person name="Minx P."/>
            <person name="Tomlinson C."/>
            <person name="Mitreva M."/>
            <person name="Hou S."/>
            <person name="Chen J."/>
            <person name="Wollam A."/>
            <person name="Pepin K.H."/>
            <person name="Johnson M."/>
            <person name="Bhonagiri V."/>
            <person name="Zhang X."/>
            <person name="Suruliraj S."/>
            <person name="Warren W."/>
            <person name="Chinwalla A."/>
            <person name="Mardis E.R."/>
            <person name="Wilson R.K."/>
        </authorList>
    </citation>
    <scope>NUCLEOTIDE SEQUENCE [LARGE SCALE GENOMIC DNA]</scope>
    <source>
        <strain evidence="1 2">ATCC 51873</strain>
    </source>
</reference>
<evidence type="ECO:0000313" key="1">
    <source>
        <dbReference type="EMBL" id="EHM43612.1"/>
    </source>
</evidence>
<evidence type="ECO:0000313" key="2">
    <source>
        <dbReference type="Proteomes" id="UP000005959"/>
    </source>
</evidence>
<sequence>MATVSQEFPTLRNYSAALRRKILFIYPKCLSSFIHSDYRSLPR</sequence>
<comment type="caution">
    <text evidence="1">The sequence shown here is derived from an EMBL/GenBank/DDBJ whole genome shotgun (WGS) entry which is preliminary data.</text>
</comment>
<proteinExistence type="predicted"/>
<name>G9Y5Q8_HAFAL</name>
<organism evidence="1 2">
    <name type="scientific">Hafnia alvei ATCC 51873</name>
    <dbReference type="NCBI Taxonomy" id="1002364"/>
    <lineage>
        <taxon>Bacteria</taxon>
        <taxon>Pseudomonadati</taxon>
        <taxon>Pseudomonadota</taxon>
        <taxon>Gammaproteobacteria</taxon>
        <taxon>Enterobacterales</taxon>
        <taxon>Hafniaceae</taxon>
        <taxon>Hafnia</taxon>
    </lineage>
</organism>
<dbReference type="EMBL" id="AGCI01000038">
    <property type="protein sequence ID" value="EHM43612.1"/>
    <property type="molecule type" value="Genomic_DNA"/>
</dbReference>
<accession>G9Y5Q8</accession>
<dbReference type="HOGENOM" id="CLU_3234299_0_0_6"/>
<dbReference type="Proteomes" id="UP000005959">
    <property type="component" value="Unassembled WGS sequence"/>
</dbReference>
<gene>
    <name evidence="1" type="ORF">HMPREF0454_01854</name>
</gene>